<feature type="active site" evidence="6">
    <location>
        <position position="153"/>
    </location>
</feature>
<feature type="active site" evidence="6">
    <location>
        <position position="257"/>
    </location>
</feature>
<comment type="function">
    <text evidence="5">Catalyzes the interconversion between the alpha and beta anomers from at least three hexose 6-phosphate sugars (Glc6P, Gal6P, and Man6P).</text>
</comment>
<dbReference type="PANTHER" id="PTHR11122">
    <property type="entry name" value="APOSPORY-ASSOCIATED PROTEIN C-RELATED"/>
    <property type="match status" value="1"/>
</dbReference>
<comment type="caution">
    <text evidence="8">The sequence shown here is derived from an EMBL/GenBank/DDBJ whole genome shotgun (WGS) entry which is preliminary data.</text>
</comment>
<dbReference type="OrthoDB" id="1659429at2759"/>
<evidence type="ECO:0000256" key="5">
    <source>
        <dbReference type="PIRNR" id="PIRNR016020"/>
    </source>
</evidence>
<dbReference type="InterPro" id="IPR014718">
    <property type="entry name" value="GH-type_carb-bd"/>
</dbReference>
<proteinExistence type="inferred from homology"/>
<feature type="binding site" evidence="7">
    <location>
        <position position="55"/>
    </location>
    <ligand>
        <name>substrate</name>
    </ligand>
</feature>
<dbReference type="EMBL" id="MCGT01000014">
    <property type="protein sequence ID" value="ORX53981.1"/>
    <property type="molecule type" value="Genomic_DNA"/>
</dbReference>
<dbReference type="Gene3D" id="2.70.98.10">
    <property type="match status" value="1"/>
</dbReference>
<dbReference type="GO" id="GO:0047938">
    <property type="term" value="F:glucose-6-phosphate 1-epimerase activity"/>
    <property type="evidence" value="ECO:0007669"/>
    <property type="project" value="UniProtKB-UniRule"/>
</dbReference>
<keyword evidence="4 5" id="KW-0413">Isomerase</keyword>
<dbReference type="PIRSF" id="PIRSF016020">
    <property type="entry name" value="PHexose_mutarotase"/>
    <property type="match status" value="1"/>
</dbReference>
<accession>A0A1X2GHJ0</accession>
<protein>
    <recommendedName>
        <fullName evidence="3 5">Glucose-6-phosphate 1-epimerase</fullName>
        <ecNumber evidence="3 5">5.1.3.15</ecNumber>
    </recommendedName>
</protein>
<dbReference type="CDD" id="cd09020">
    <property type="entry name" value="D-hex-6-P-epi_like"/>
    <property type="match status" value="1"/>
</dbReference>
<reference evidence="8 9" key="1">
    <citation type="submission" date="2016-07" db="EMBL/GenBank/DDBJ databases">
        <title>Pervasive Adenine N6-methylation of Active Genes in Fungi.</title>
        <authorList>
            <consortium name="DOE Joint Genome Institute"/>
            <person name="Mondo S.J."/>
            <person name="Dannebaum R.O."/>
            <person name="Kuo R.C."/>
            <person name="Labutti K."/>
            <person name="Haridas S."/>
            <person name="Kuo A."/>
            <person name="Salamov A."/>
            <person name="Ahrendt S.R."/>
            <person name="Lipzen A."/>
            <person name="Sullivan W."/>
            <person name="Andreopoulos W.B."/>
            <person name="Clum A."/>
            <person name="Lindquist E."/>
            <person name="Daum C."/>
            <person name="Ramamoorthy G.K."/>
            <person name="Gryganskyi A."/>
            <person name="Culley D."/>
            <person name="Magnuson J.K."/>
            <person name="James T.Y."/>
            <person name="O'Malley M.A."/>
            <person name="Stajich J.E."/>
            <person name="Spatafora J.W."/>
            <person name="Visel A."/>
            <person name="Grigoriev I.V."/>
        </authorList>
    </citation>
    <scope>NUCLEOTIDE SEQUENCE [LARGE SCALE GENOMIC DNA]</scope>
    <source>
        <strain evidence="8 9">NRRL 3301</strain>
    </source>
</reference>
<evidence type="ECO:0000256" key="1">
    <source>
        <dbReference type="ARBA" id="ARBA00001096"/>
    </source>
</evidence>
<dbReference type="InterPro" id="IPR008183">
    <property type="entry name" value="Aldose_1/G6P_1-epimerase"/>
</dbReference>
<comment type="similarity">
    <text evidence="2 5">Belongs to the glucose-6-phosphate 1-epimerase family.</text>
</comment>
<organism evidence="8 9">
    <name type="scientific">Hesseltinella vesiculosa</name>
    <dbReference type="NCBI Taxonomy" id="101127"/>
    <lineage>
        <taxon>Eukaryota</taxon>
        <taxon>Fungi</taxon>
        <taxon>Fungi incertae sedis</taxon>
        <taxon>Mucoromycota</taxon>
        <taxon>Mucoromycotina</taxon>
        <taxon>Mucoromycetes</taxon>
        <taxon>Mucorales</taxon>
        <taxon>Cunninghamellaceae</taxon>
        <taxon>Hesseltinella</taxon>
    </lineage>
</organism>
<feature type="binding site" evidence="7">
    <location>
        <position position="80"/>
    </location>
    <ligand>
        <name>substrate</name>
    </ligand>
</feature>
<evidence type="ECO:0000256" key="7">
    <source>
        <dbReference type="PIRSR" id="PIRSR016020-2"/>
    </source>
</evidence>
<dbReference type="STRING" id="101127.A0A1X2GHJ0"/>
<dbReference type="InterPro" id="IPR011013">
    <property type="entry name" value="Gal_mutarotase_sf_dom"/>
</dbReference>
<dbReference type="EC" id="5.1.3.15" evidence="3 5"/>
<dbReference type="AlphaFoldDB" id="A0A1X2GHJ0"/>
<name>A0A1X2GHJ0_9FUNG</name>
<dbReference type="GO" id="GO:0030246">
    <property type="term" value="F:carbohydrate binding"/>
    <property type="evidence" value="ECO:0007669"/>
    <property type="project" value="UniProtKB-UniRule"/>
</dbReference>
<evidence type="ECO:0000256" key="4">
    <source>
        <dbReference type="ARBA" id="ARBA00023235"/>
    </source>
</evidence>
<feature type="binding site" evidence="7">
    <location>
        <position position="75"/>
    </location>
    <ligand>
        <name>substrate</name>
    </ligand>
</feature>
<dbReference type="GO" id="GO:0005737">
    <property type="term" value="C:cytoplasm"/>
    <property type="evidence" value="ECO:0007669"/>
    <property type="project" value="TreeGrafter"/>
</dbReference>
<dbReference type="GO" id="GO:0005975">
    <property type="term" value="P:carbohydrate metabolic process"/>
    <property type="evidence" value="ECO:0007669"/>
    <property type="project" value="InterPro"/>
</dbReference>
<sequence>MPAQEENKVVTLTHASGSSVKVSLFGATVISWIAKDEERLFVSQNAILDGSKAIRGGIPLVFPIFGTKSHIALPQHGFARNSYWDYLGVLTDNDEVKVRFGLKDNQLTKEQRQAWSHSFRLTYTVTLTATSLKTFLTVKNEDSDTMEFNTLLHTYFRVKDVAQVSVLGLKSLTFADKVANGETSIESRDAVTVAGEVDRVYQNAPDHLQVNTDNQGHQILIHKEGMKDTVVWNPWIEKAKGMGDFGDEEYHNMICVEVGSVAQWVQLKSGQTWQGGQTLAVV</sequence>
<evidence type="ECO:0000313" key="9">
    <source>
        <dbReference type="Proteomes" id="UP000242146"/>
    </source>
</evidence>
<dbReference type="InterPro" id="IPR025532">
    <property type="entry name" value="G6P_1-epimerase"/>
</dbReference>
<evidence type="ECO:0000256" key="6">
    <source>
        <dbReference type="PIRSR" id="PIRSR016020-1"/>
    </source>
</evidence>
<gene>
    <name evidence="8" type="ORF">DM01DRAFT_1322139</name>
</gene>
<evidence type="ECO:0000256" key="2">
    <source>
        <dbReference type="ARBA" id="ARBA00005866"/>
    </source>
</evidence>
<dbReference type="Proteomes" id="UP000242146">
    <property type="component" value="Unassembled WGS sequence"/>
</dbReference>
<comment type="catalytic activity">
    <reaction evidence="1">
        <text>alpha-D-glucose 6-phosphate = beta-D-glucose 6-phosphate</text>
        <dbReference type="Rhea" id="RHEA:16249"/>
        <dbReference type="ChEBI" id="CHEBI:58225"/>
        <dbReference type="ChEBI" id="CHEBI:58247"/>
        <dbReference type="EC" id="5.1.3.15"/>
    </reaction>
</comment>
<evidence type="ECO:0000256" key="3">
    <source>
        <dbReference type="ARBA" id="ARBA00012083"/>
    </source>
</evidence>
<evidence type="ECO:0000313" key="8">
    <source>
        <dbReference type="EMBL" id="ORX53981.1"/>
    </source>
</evidence>
<dbReference type="SUPFAM" id="SSF74650">
    <property type="entry name" value="Galactose mutarotase-like"/>
    <property type="match status" value="1"/>
</dbReference>
<keyword evidence="9" id="KW-1185">Reference proteome</keyword>
<dbReference type="Pfam" id="PF01263">
    <property type="entry name" value="Aldose_epim"/>
    <property type="match status" value="1"/>
</dbReference>
<dbReference type="PANTHER" id="PTHR11122:SF13">
    <property type="entry name" value="GLUCOSE-6-PHOSPHATE 1-EPIMERASE"/>
    <property type="match status" value="1"/>
</dbReference>